<evidence type="ECO:0000313" key="1">
    <source>
        <dbReference type="EMBL" id="EMA23274.1"/>
    </source>
</evidence>
<organism evidence="1 2">
    <name type="scientific">Haloarcula amylolytica JCM 13557</name>
    <dbReference type="NCBI Taxonomy" id="1227452"/>
    <lineage>
        <taxon>Archaea</taxon>
        <taxon>Methanobacteriati</taxon>
        <taxon>Methanobacteriota</taxon>
        <taxon>Stenosarchaea group</taxon>
        <taxon>Halobacteria</taxon>
        <taxon>Halobacteriales</taxon>
        <taxon>Haloarculaceae</taxon>
        <taxon>Haloarcula</taxon>
    </lineage>
</organism>
<accession>M0KST9</accession>
<sequence length="317" mass="35190">MARKSQLANVVTMIPGYSENSKSGGRTTNSAIPGMWDDIFHGDNRRSLPSSLKAATTKNKSLEEYPSRTFPDYRVKTGLKLSFETNGKTISSPTVSQERDLAPITLEGERSKGRDLMANLDGSEGFLQANRKGPFFKKQEVNVGDVEGLRASLIFGGNDTYLVEAKKRGYTLSQLFPRARVPGNLANFYLTPPAFYAFLDVVFMADGAKIVRVWDASRYPAHALYLGDSQVDKPPFREGTEWTRDGKNPAFDEFVLDGTSPDRTPFRPFAQLGDRYRKTFDDGKGPHPVMEEAQGGSKLQAQTLESQFSSPMFPSPF</sequence>
<proteinExistence type="predicted"/>
<gene>
    <name evidence="1" type="ORF">C442_05901</name>
</gene>
<dbReference type="EMBL" id="AOLW01000013">
    <property type="protein sequence ID" value="EMA23274.1"/>
    <property type="molecule type" value="Genomic_DNA"/>
</dbReference>
<dbReference type="AlphaFoldDB" id="M0KST9"/>
<evidence type="ECO:0000313" key="2">
    <source>
        <dbReference type="Proteomes" id="UP000011623"/>
    </source>
</evidence>
<name>M0KST9_9EURY</name>
<keyword evidence="2" id="KW-1185">Reference proteome</keyword>
<dbReference type="Proteomes" id="UP000011623">
    <property type="component" value="Unassembled WGS sequence"/>
</dbReference>
<protein>
    <submittedName>
        <fullName evidence="1">Uncharacterized protein</fullName>
    </submittedName>
</protein>
<comment type="caution">
    <text evidence="1">The sequence shown here is derived from an EMBL/GenBank/DDBJ whole genome shotgun (WGS) entry which is preliminary data.</text>
</comment>
<dbReference type="RefSeq" id="WP_008308651.1">
    <property type="nucleotide sequence ID" value="NZ_AOLW01000013.1"/>
</dbReference>
<reference evidence="1 2" key="1">
    <citation type="journal article" date="2014" name="PLoS Genet.">
        <title>Phylogenetically driven sequencing of extremely halophilic archaea reveals strategies for static and dynamic osmo-response.</title>
        <authorList>
            <person name="Becker E.A."/>
            <person name="Seitzer P.M."/>
            <person name="Tritt A."/>
            <person name="Larsen D."/>
            <person name="Krusor M."/>
            <person name="Yao A.I."/>
            <person name="Wu D."/>
            <person name="Madern D."/>
            <person name="Eisen J.A."/>
            <person name="Darling A.E."/>
            <person name="Facciotti M.T."/>
        </authorList>
    </citation>
    <scope>NUCLEOTIDE SEQUENCE [LARGE SCALE GENOMIC DNA]</scope>
    <source>
        <strain evidence="1 2">JCM 13557</strain>
    </source>
</reference>